<dbReference type="Gene3D" id="3.40.190.10">
    <property type="entry name" value="Periplasmic binding protein-like II"/>
    <property type="match status" value="1"/>
</dbReference>
<dbReference type="Pfam" id="PF13416">
    <property type="entry name" value="SBP_bac_8"/>
    <property type="match status" value="1"/>
</dbReference>
<feature type="compositionally biased region" description="Polar residues" evidence="1">
    <location>
        <begin position="531"/>
        <end position="542"/>
    </location>
</feature>
<comment type="caution">
    <text evidence="3">The sequence shown here is derived from an EMBL/GenBank/DDBJ whole genome shotgun (WGS) entry which is preliminary data.</text>
</comment>
<evidence type="ECO:0000256" key="2">
    <source>
        <dbReference type="SAM" id="Phobius"/>
    </source>
</evidence>
<name>A0A2R6Y4N3_9BACL</name>
<keyword evidence="2" id="KW-1133">Transmembrane helix</keyword>
<organism evidence="3 4">
    <name type="scientific">Candidatus Carbonibacillus altaicus</name>
    <dbReference type="NCBI Taxonomy" id="2163959"/>
    <lineage>
        <taxon>Bacteria</taxon>
        <taxon>Bacillati</taxon>
        <taxon>Bacillota</taxon>
        <taxon>Bacilli</taxon>
        <taxon>Bacillales</taxon>
        <taxon>Candidatus Carbonibacillus</taxon>
    </lineage>
</organism>
<feature type="transmembrane region" description="Helical" evidence="2">
    <location>
        <begin position="39"/>
        <end position="61"/>
    </location>
</feature>
<protein>
    <submittedName>
        <fullName evidence="3">N-Acetyl-D-glucosamine ABC transport system, sugar-binding protein</fullName>
    </submittedName>
</protein>
<proteinExistence type="predicted"/>
<keyword evidence="2" id="KW-0812">Transmembrane</keyword>
<dbReference type="Proteomes" id="UP000244338">
    <property type="component" value="Unassembled WGS sequence"/>
</dbReference>
<keyword evidence="2" id="KW-0472">Membrane</keyword>
<feature type="region of interest" description="Disordered" evidence="1">
    <location>
        <begin position="527"/>
        <end position="548"/>
    </location>
</feature>
<evidence type="ECO:0000313" key="3">
    <source>
        <dbReference type="EMBL" id="PTQ57603.1"/>
    </source>
</evidence>
<evidence type="ECO:0000256" key="1">
    <source>
        <dbReference type="SAM" id="MobiDB-lite"/>
    </source>
</evidence>
<dbReference type="InterPro" id="IPR050490">
    <property type="entry name" value="Bact_solute-bd_prot1"/>
</dbReference>
<accession>A0A2R6Y4N3</accession>
<dbReference type="SUPFAM" id="SSF53850">
    <property type="entry name" value="Periplasmic binding protein-like II"/>
    <property type="match status" value="1"/>
</dbReference>
<reference evidence="4" key="1">
    <citation type="journal article" date="2018" name="Sci. Rep.">
        <title>Lignite coal burning seam in the remote Altai Mountains harbors a hydrogen-driven thermophilic microbial community.</title>
        <authorList>
            <person name="Kadnikov V.V."/>
            <person name="Mardanov A.V."/>
            <person name="Ivasenko D.A."/>
            <person name="Antsiferov D.V."/>
            <person name="Beletsky A.V."/>
            <person name="Karnachuk O.V."/>
            <person name="Ravin N.V."/>
        </authorList>
    </citation>
    <scope>NUCLEOTIDE SEQUENCE [LARGE SCALE GENOMIC DNA]</scope>
</reference>
<dbReference type="AlphaFoldDB" id="A0A2R6Y4N3"/>
<evidence type="ECO:0000313" key="4">
    <source>
        <dbReference type="Proteomes" id="UP000244338"/>
    </source>
</evidence>
<dbReference type="InterPro" id="IPR006059">
    <property type="entry name" value="SBP"/>
</dbReference>
<dbReference type="PANTHER" id="PTHR43649:SF12">
    <property type="entry name" value="DIACETYLCHITOBIOSE BINDING PROTEIN DASA"/>
    <property type="match status" value="1"/>
</dbReference>
<gene>
    <name evidence="3" type="ORF">BSOLF_1147</name>
</gene>
<dbReference type="EMBL" id="PEBX01000004">
    <property type="protein sequence ID" value="PTQ57603.1"/>
    <property type="molecule type" value="Genomic_DNA"/>
</dbReference>
<sequence>MKRMERWPFKHAPSPECLPERARYRHSTRTALSGRSRSTIALAVSVLFLISFLISGCTVAQPTSKEPKTLKVLSYSYQFNEFAALYSITHDDVELSLIRLDEKIQELYQAYDQKIRENPEEANGVDVRTLYDDLLTGPDAPDVVIVDEGIYRYLMQKGELSSLDGYIQKDKFDLNGLAPVVLEALRSPDDGAIYGLSPGFISTVLAYNKDRFDAMGVPYPEDGLTWDELFTLAESVAGDKDGKPYYGLSTSNSLGMISGEPYQLIEFMLKQQGKGLTFPDDGSSPAFLTPEREALWGKMKDLIQRNIVARPYYERMQGKSNMTGEGGLPEEGAQGIEDMPYPPDYGGPFADDDFISGRSAMQLMSYYSIRQIIDIQNNKILFGGDWKGIDFSWDIATFPTAADHSEAGAIVNLTSVYAINANASQPALAWDFIQFVHSDKVMKAKQQTDTYNLFSRVKYNEKPEYDGLHMEAFWSGKPLHDTSNDPLTGNFYGIGMEKDINKYYQAYDSLRQAFKEMLSNNLSPKEALEKAQQTYNQMSNEDPTVPMR</sequence>
<dbReference type="PANTHER" id="PTHR43649">
    <property type="entry name" value="ARABINOSE-BINDING PROTEIN-RELATED"/>
    <property type="match status" value="1"/>
</dbReference>